<organism evidence="3 4">
    <name type="scientific">Candidatus Desulfovibrio trichonymphae</name>
    <dbReference type="NCBI Taxonomy" id="1725232"/>
    <lineage>
        <taxon>Bacteria</taxon>
        <taxon>Pseudomonadati</taxon>
        <taxon>Thermodesulfobacteriota</taxon>
        <taxon>Desulfovibrionia</taxon>
        <taxon>Desulfovibrionales</taxon>
        <taxon>Desulfovibrionaceae</taxon>
        <taxon>Desulfovibrio</taxon>
    </lineage>
</organism>
<dbReference type="InterPro" id="IPR025194">
    <property type="entry name" value="RodZ-like_C"/>
</dbReference>
<dbReference type="Pfam" id="PF13464">
    <property type="entry name" value="RodZ_C"/>
    <property type="match status" value="1"/>
</dbReference>
<dbReference type="AlphaFoldDB" id="A0A1J1E1Z7"/>
<dbReference type="KEGG" id="dtr:RSDT_0387"/>
<dbReference type="InterPro" id="IPR050400">
    <property type="entry name" value="Bact_Cytoskel_RodZ"/>
</dbReference>
<evidence type="ECO:0000313" key="3">
    <source>
        <dbReference type="EMBL" id="BAV91899.1"/>
    </source>
</evidence>
<dbReference type="RefSeq" id="WP_096399426.1">
    <property type="nucleotide sequence ID" value="NZ_AP017368.1"/>
</dbReference>
<dbReference type="EMBL" id="AP017368">
    <property type="protein sequence ID" value="BAV91899.1"/>
    <property type="molecule type" value="Genomic_DNA"/>
</dbReference>
<protein>
    <recommendedName>
        <fullName evidence="2">Cytoskeleton protein RodZ-like C-terminal domain-containing protein</fullName>
    </recommendedName>
</protein>
<dbReference type="PANTHER" id="PTHR34475">
    <property type="match status" value="1"/>
</dbReference>
<evidence type="ECO:0000256" key="1">
    <source>
        <dbReference type="SAM" id="MobiDB-lite"/>
    </source>
</evidence>
<keyword evidence="4" id="KW-1185">Reference proteome</keyword>
<dbReference type="OrthoDB" id="9797543at2"/>
<name>A0A1J1E1Z7_9BACT</name>
<reference evidence="3 4" key="1">
    <citation type="journal article" date="2017" name="ISME J.">
        <title>Genome of 'Ca. Desulfovibrio trichonymphae', an H2-oxidizing bacterium in a tripartite symbiotic system within a protist cell in the termite gut.</title>
        <authorList>
            <person name="Kuwahara H."/>
            <person name="Yuki M."/>
            <person name="Izawa K."/>
            <person name="Ohkuma M."/>
            <person name="Hongoh Y."/>
        </authorList>
    </citation>
    <scope>NUCLEOTIDE SEQUENCE [LARGE SCALE GENOMIC DNA]</scope>
    <source>
        <strain evidence="3 4">Rs-N31</strain>
    </source>
</reference>
<proteinExistence type="predicted"/>
<dbReference type="Gene3D" id="1.10.260.40">
    <property type="entry name" value="lambda repressor-like DNA-binding domains"/>
    <property type="match status" value="1"/>
</dbReference>
<feature type="domain" description="Cytoskeleton protein RodZ-like C-terminal" evidence="2">
    <location>
        <begin position="201"/>
        <end position="268"/>
    </location>
</feature>
<evidence type="ECO:0000313" key="4">
    <source>
        <dbReference type="Proteomes" id="UP000242645"/>
    </source>
</evidence>
<gene>
    <name evidence="3" type="ORF">RSDT_0387</name>
</gene>
<dbReference type="PANTHER" id="PTHR34475:SF1">
    <property type="entry name" value="CYTOSKELETON PROTEIN RODZ"/>
    <property type="match status" value="1"/>
</dbReference>
<evidence type="ECO:0000259" key="2">
    <source>
        <dbReference type="Pfam" id="PF13464"/>
    </source>
</evidence>
<dbReference type="SUPFAM" id="SSF47413">
    <property type="entry name" value="lambda repressor-like DNA-binding domains"/>
    <property type="match status" value="1"/>
</dbReference>
<dbReference type="InterPro" id="IPR010982">
    <property type="entry name" value="Lambda_DNA-bd_dom_sf"/>
</dbReference>
<sequence>MTLEELGATLRTERKKRALSIEDMADTLKIGARLLRAMEEGDMVPLPHPAYAKGFIRAYSSFFGLAAEDMVSALQSLDVLKTGATIQAVYIPDAVTEPRSSPKWLGPAVMALLCMGGAYFVLHTNVFNSLDRPPQRLTQPAQPVALPQAPPQERVRRSKLPATAAADKTAAQARPERAATPLPVESADAAAAKPAAHNVIVTAVEKCWIHSRADHTGTRKFLLHKGDTFALTFSKKLEIKFGNAGGVRIRYNGEEIPTPGQSGQVRTLVFPPATRQE</sequence>
<feature type="compositionally biased region" description="Low complexity" evidence="1">
    <location>
        <begin position="162"/>
        <end position="173"/>
    </location>
</feature>
<dbReference type="Proteomes" id="UP000242645">
    <property type="component" value="Chromosome"/>
</dbReference>
<dbReference type="GO" id="GO:0003677">
    <property type="term" value="F:DNA binding"/>
    <property type="evidence" value="ECO:0007669"/>
    <property type="project" value="InterPro"/>
</dbReference>
<accession>A0A1J1E1Z7</accession>
<dbReference type="Pfam" id="PF13413">
    <property type="entry name" value="HTH_25"/>
    <property type="match status" value="1"/>
</dbReference>
<feature type="region of interest" description="Disordered" evidence="1">
    <location>
        <begin position="133"/>
        <end position="180"/>
    </location>
</feature>